<dbReference type="Proteomes" id="UP001596443">
    <property type="component" value="Unassembled WGS sequence"/>
</dbReference>
<gene>
    <name evidence="8" type="ORF">ACFQFD_07155</name>
</gene>
<feature type="compositionally biased region" description="Low complexity" evidence="6">
    <location>
        <begin position="376"/>
        <end position="390"/>
    </location>
</feature>
<feature type="compositionally biased region" description="Basic residues" evidence="6">
    <location>
        <begin position="597"/>
        <end position="607"/>
    </location>
</feature>
<keyword evidence="8" id="KW-0547">Nucleotide-binding</keyword>
<feature type="compositionally biased region" description="Basic and acidic residues" evidence="6">
    <location>
        <begin position="463"/>
        <end position="477"/>
    </location>
</feature>
<dbReference type="RefSeq" id="WP_284062587.1">
    <property type="nucleotide sequence ID" value="NZ_CP126158.1"/>
</dbReference>
<dbReference type="PANTHER" id="PTHR42957">
    <property type="entry name" value="HELICASE MJ1565-RELATED"/>
    <property type="match status" value="1"/>
</dbReference>
<dbReference type="AlphaFoldDB" id="A0ABD5T950"/>
<feature type="compositionally biased region" description="Basic and acidic residues" evidence="6">
    <location>
        <begin position="406"/>
        <end position="417"/>
    </location>
</feature>
<feature type="region of interest" description="Disordered" evidence="6">
    <location>
        <begin position="526"/>
        <end position="632"/>
    </location>
</feature>
<dbReference type="Gene3D" id="3.40.50.300">
    <property type="entry name" value="P-loop containing nucleotide triphosphate hydrolases"/>
    <property type="match status" value="1"/>
</dbReference>
<evidence type="ECO:0000313" key="8">
    <source>
        <dbReference type="EMBL" id="MFC6785756.1"/>
    </source>
</evidence>
<comment type="catalytic activity">
    <reaction evidence="3">
        <text>ATP + H2O = ADP + phosphate + H(+)</text>
        <dbReference type="Rhea" id="RHEA:13065"/>
        <dbReference type="ChEBI" id="CHEBI:15377"/>
        <dbReference type="ChEBI" id="CHEBI:15378"/>
        <dbReference type="ChEBI" id="CHEBI:30616"/>
        <dbReference type="ChEBI" id="CHEBI:43474"/>
        <dbReference type="ChEBI" id="CHEBI:456216"/>
        <dbReference type="EC" id="5.6.2.3"/>
    </reaction>
</comment>
<evidence type="ECO:0000256" key="5">
    <source>
        <dbReference type="SAM" id="Coils"/>
    </source>
</evidence>
<dbReference type="GO" id="GO:0043138">
    <property type="term" value="F:3'-5' DNA helicase activity"/>
    <property type="evidence" value="ECO:0007669"/>
    <property type="project" value="UniProtKB-EC"/>
</dbReference>
<dbReference type="GO" id="GO:0043139">
    <property type="term" value="F:5'-3' DNA helicase activity"/>
    <property type="evidence" value="ECO:0007669"/>
    <property type="project" value="UniProtKB-EC"/>
</dbReference>
<evidence type="ECO:0000256" key="6">
    <source>
        <dbReference type="SAM" id="MobiDB-lite"/>
    </source>
</evidence>
<feature type="compositionally biased region" description="Low complexity" evidence="6">
    <location>
        <begin position="446"/>
        <end position="462"/>
    </location>
</feature>
<evidence type="ECO:0000313" key="9">
    <source>
        <dbReference type="Proteomes" id="UP001596443"/>
    </source>
</evidence>
<comment type="catalytic activity">
    <reaction evidence="2">
        <text>Couples ATP hydrolysis with the unwinding of duplex DNA by translocating in the 3'-5' direction.</text>
        <dbReference type="EC" id="5.6.2.4"/>
    </reaction>
</comment>
<comment type="catalytic activity">
    <reaction evidence="4">
        <text>ATP + H2O = ADP + phosphate + H(+)</text>
        <dbReference type="Rhea" id="RHEA:13065"/>
        <dbReference type="ChEBI" id="CHEBI:15377"/>
        <dbReference type="ChEBI" id="CHEBI:15378"/>
        <dbReference type="ChEBI" id="CHEBI:30616"/>
        <dbReference type="ChEBI" id="CHEBI:43474"/>
        <dbReference type="ChEBI" id="CHEBI:456216"/>
        <dbReference type="EC" id="5.6.2.4"/>
    </reaction>
</comment>
<keyword evidence="8" id="KW-0347">Helicase</keyword>
<dbReference type="EMBL" id="JBHSWX010000012">
    <property type="protein sequence ID" value="MFC6785756.1"/>
    <property type="molecule type" value="Genomic_DNA"/>
</dbReference>
<evidence type="ECO:0000259" key="7">
    <source>
        <dbReference type="Pfam" id="PF01935"/>
    </source>
</evidence>
<dbReference type="Pfam" id="PF01935">
    <property type="entry name" value="DUF87"/>
    <property type="match status" value="1"/>
</dbReference>
<accession>A0ABD5T950</accession>
<dbReference type="InterPro" id="IPR027417">
    <property type="entry name" value="P-loop_NTPase"/>
</dbReference>
<keyword evidence="8" id="KW-0378">Hydrolase</keyword>
<evidence type="ECO:0000256" key="2">
    <source>
        <dbReference type="ARBA" id="ARBA00034617"/>
    </source>
</evidence>
<evidence type="ECO:0000256" key="3">
    <source>
        <dbReference type="ARBA" id="ARBA00048954"/>
    </source>
</evidence>
<keyword evidence="8" id="KW-0067">ATP-binding</keyword>
<dbReference type="InterPro" id="IPR008571">
    <property type="entry name" value="HerA-like"/>
</dbReference>
<dbReference type="GeneID" id="81208813"/>
<organism evidence="8 9">
    <name type="scientific">Halobaculum halobium</name>
    <dbReference type="NCBI Taxonomy" id="3032281"/>
    <lineage>
        <taxon>Archaea</taxon>
        <taxon>Methanobacteriati</taxon>
        <taxon>Methanobacteriota</taxon>
        <taxon>Stenosarchaea group</taxon>
        <taxon>Halobacteria</taxon>
        <taxon>Halobacteriales</taxon>
        <taxon>Haloferacaceae</taxon>
        <taxon>Halobaculum</taxon>
    </lineage>
</organism>
<name>A0ABD5T950_9EURY</name>
<dbReference type="SUPFAM" id="SSF52540">
    <property type="entry name" value="P-loop containing nucleoside triphosphate hydrolases"/>
    <property type="match status" value="1"/>
</dbReference>
<comment type="similarity">
    <text evidence="1">Belongs to the HerA family.</text>
</comment>
<feature type="domain" description="Helicase HerA central" evidence="7">
    <location>
        <begin position="23"/>
        <end position="149"/>
    </location>
</feature>
<reference evidence="8 9" key="1">
    <citation type="journal article" date="2019" name="Int. J. Syst. Evol. Microbiol.">
        <title>The Global Catalogue of Microorganisms (GCM) 10K type strain sequencing project: providing services to taxonomists for standard genome sequencing and annotation.</title>
        <authorList>
            <consortium name="The Broad Institute Genomics Platform"/>
            <consortium name="The Broad Institute Genome Sequencing Center for Infectious Disease"/>
            <person name="Wu L."/>
            <person name="Ma J."/>
        </authorList>
    </citation>
    <scope>NUCLEOTIDE SEQUENCE [LARGE SCALE GENOMIC DNA]</scope>
    <source>
        <strain evidence="8 9">SYNS20</strain>
    </source>
</reference>
<feature type="region of interest" description="Disordered" evidence="6">
    <location>
        <begin position="352"/>
        <end position="514"/>
    </location>
</feature>
<sequence>MSDETITVADVSDGVGGESGLSDGTPISLPVVEILTGRGFITGKSGSGKSNTASVVIEKLLENSFPVLIVDSDGEYYGLKEEFEILHVGADEECDIQVSAEHAGKIASLALEENVPIILDVSGYLDEDEASELIRETARQLFAKEKKLKKPFLMLVEECHEYIPEGAGMDKTGKTLIKIGKRGRKHGLGIVGISQRPADVKKDFITQCDWLCWHRLTWDNDTKVVSRILGGDYGDAIEDMDDGEAFLMTDWAESIRRVQFHRKQTFDAGATPGLDDFERPDLKSVSGDLVSELQTITDERERTESELADLRQELDKKKQRISQLERELEEAQDMSEMADTFAQALLQKADAPYRGGSGRSLGRDTAANARANGSPSDGSAANGSATNGSAPEPQRRDGDAAFGGRLTDDQSELHDYESPEAASGDASAGAARDGSGGDGDRDGDEGTVAAAVSDDGASTAAAADRERDAPGASDERVATAVPPTDGVDISPARSRSGFDSIEDPAAVVDGDELRRREAVVAGVVRAVESLEDVTRGMLRGLPAGRPRDADRGPPRRRRLGGPPIRVRPKQGPPAGRVRRAPEPRGVRVRPSSARPAGVRRSHGRTGPRRGDRGDRIPRRPRPGRGAVTCKLPPSGDDRWRLAAHARVIVYETDDGNELLTVYDCGAAQKPPSAQLIGNLVRVAADHELERGPTGYAVSMREAAELVKQDDHHYRIEAVDRDD</sequence>
<feature type="compositionally biased region" description="Low complexity" evidence="6">
    <location>
        <begin position="421"/>
        <end position="433"/>
    </location>
</feature>
<feature type="coiled-coil region" evidence="5">
    <location>
        <begin position="293"/>
        <end position="334"/>
    </location>
</feature>
<comment type="caution">
    <text evidence="8">The sequence shown here is derived from an EMBL/GenBank/DDBJ whole genome shotgun (WGS) entry which is preliminary data.</text>
</comment>
<feature type="compositionally biased region" description="Basic and acidic residues" evidence="6">
    <location>
        <begin position="608"/>
        <end position="617"/>
    </location>
</feature>
<feature type="region of interest" description="Disordered" evidence="6">
    <location>
        <begin position="1"/>
        <end position="22"/>
    </location>
</feature>
<keyword evidence="9" id="KW-1185">Reference proteome</keyword>
<keyword evidence="5" id="KW-0175">Coiled coil</keyword>
<proteinExistence type="inferred from homology"/>
<evidence type="ECO:0000256" key="4">
    <source>
        <dbReference type="ARBA" id="ARBA00048988"/>
    </source>
</evidence>
<evidence type="ECO:0000256" key="1">
    <source>
        <dbReference type="ARBA" id="ARBA00007816"/>
    </source>
</evidence>
<dbReference type="PANTHER" id="PTHR42957:SF1">
    <property type="entry name" value="HELICASE MJ1565-RELATED"/>
    <property type="match status" value="1"/>
</dbReference>
<protein>
    <submittedName>
        <fullName evidence="8">Helicase HerA domain-containing protein</fullName>
    </submittedName>
</protein>
<dbReference type="InterPro" id="IPR002789">
    <property type="entry name" value="HerA_central"/>
</dbReference>